<feature type="chain" id="PRO_5023104026" evidence="2">
    <location>
        <begin position="22"/>
        <end position="300"/>
    </location>
</feature>
<keyword evidence="2" id="KW-0732">Signal</keyword>
<dbReference type="RefSeq" id="WP_146976814.1">
    <property type="nucleotide sequence ID" value="NZ_VOSL01000139.1"/>
</dbReference>
<dbReference type="InterPro" id="IPR029058">
    <property type="entry name" value="AB_hydrolase_fold"/>
</dbReference>
<comment type="caution">
    <text evidence="4">The sequence shown here is derived from an EMBL/GenBank/DDBJ whole genome shotgun (WGS) entry which is preliminary data.</text>
</comment>
<feature type="domain" description="Dienelactone hydrolase" evidence="3">
    <location>
        <begin position="88"/>
        <end position="297"/>
    </location>
</feature>
<dbReference type="AlphaFoldDB" id="A0A5C6X2K0"/>
<dbReference type="InterPro" id="IPR002925">
    <property type="entry name" value="Dienelactn_hydro"/>
</dbReference>
<organism evidence="4 5">
    <name type="scientific">Lujinxingia vulgaris</name>
    <dbReference type="NCBI Taxonomy" id="2600176"/>
    <lineage>
        <taxon>Bacteria</taxon>
        <taxon>Deltaproteobacteria</taxon>
        <taxon>Bradymonadales</taxon>
        <taxon>Lujinxingiaceae</taxon>
        <taxon>Lujinxingia</taxon>
    </lineage>
</organism>
<dbReference type="PANTHER" id="PTHR46623">
    <property type="entry name" value="CARBOXYMETHYLENEBUTENOLIDASE-RELATED"/>
    <property type="match status" value="1"/>
</dbReference>
<evidence type="ECO:0000256" key="1">
    <source>
        <dbReference type="SAM" id="MobiDB-lite"/>
    </source>
</evidence>
<evidence type="ECO:0000256" key="2">
    <source>
        <dbReference type="SAM" id="SignalP"/>
    </source>
</evidence>
<feature type="signal peptide" evidence="2">
    <location>
        <begin position="1"/>
        <end position="21"/>
    </location>
</feature>
<dbReference type="Pfam" id="PF01738">
    <property type="entry name" value="DLH"/>
    <property type="match status" value="1"/>
</dbReference>
<proteinExistence type="predicted"/>
<dbReference type="PANTHER" id="PTHR46623:SF6">
    <property type="entry name" value="ALPHA_BETA-HYDROLASES SUPERFAMILY PROTEIN"/>
    <property type="match status" value="1"/>
</dbReference>
<name>A0A5C6X2K0_9DELT</name>
<dbReference type="EMBL" id="VOSL01000139">
    <property type="protein sequence ID" value="TXD32132.1"/>
    <property type="molecule type" value="Genomic_DNA"/>
</dbReference>
<evidence type="ECO:0000313" key="5">
    <source>
        <dbReference type="Proteomes" id="UP000321046"/>
    </source>
</evidence>
<dbReference type="GO" id="GO:0016787">
    <property type="term" value="F:hydrolase activity"/>
    <property type="evidence" value="ECO:0007669"/>
    <property type="project" value="UniProtKB-KW"/>
</dbReference>
<evidence type="ECO:0000259" key="3">
    <source>
        <dbReference type="Pfam" id="PF01738"/>
    </source>
</evidence>
<dbReference type="InterPro" id="IPR051049">
    <property type="entry name" value="Dienelactone_hydrolase-like"/>
</dbReference>
<reference evidence="4 5" key="1">
    <citation type="submission" date="2019-08" db="EMBL/GenBank/DDBJ databases">
        <title>Bradymonadales sp. TMQ2.</title>
        <authorList>
            <person name="Liang Q."/>
        </authorList>
    </citation>
    <scope>NUCLEOTIDE SEQUENCE [LARGE SCALE GENOMIC DNA]</scope>
    <source>
        <strain evidence="4 5">TMQ2</strain>
    </source>
</reference>
<evidence type="ECO:0000313" key="4">
    <source>
        <dbReference type="EMBL" id="TXD32132.1"/>
    </source>
</evidence>
<accession>A0A5C6X2K0</accession>
<dbReference type="PROSITE" id="PS51257">
    <property type="entry name" value="PROKAR_LIPOPROTEIN"/>
    <property type="match status" value="1"/>
</dbReference>
<dbReference type="Gene3D" id="3.40.50.1820">
    <property type="entry name" value="alpha/beta hydrolase"/>
    <property type="match status" value="1"/>
</dbReference>
<dbReference type="SUPFAM" id="SSF53474">
    <property type="entry name" value="alpha/beta-Hydrolases"/>
    <property type="match status" value="1"/>
</dbReference>
<protein>
    <submittedName>
        <fullName evidence="4">Dienelactone hydrolase family protein</fullName>
    </submittedName>
</protein>
<gene>
    <name evidence="4" type="ORF">FRC96_18835</name>
</gene>
<sequence length="300" mass="32219">MKRRMMLLITCFALTSTLACSSSSSTPDEEPTEAPAAEQSKSTEYTEAMAHEHHDDAPTASDPNRPRHVEGVEATEIAYHQGLDGPVEGYLATPEDLEPISGVVIVHEWWGLNDNIRAMAEQLASEGYAVLAVDLYNGQAAQTPDEAKALMESASANQDALIANMTSAVDFLRDELNITSIATLGWCFGGGQAFNAAAALGDQVDAAVVYYGWVPTEANMVAPIEAPVLGIFAEEDGGIPMELVRGFESAMDEADRELDLHVFPGVDHAFANPSGNNYDAESAEKAWELTLAFLNEHLSN</sequence>
<feature type="region of interest" description="Disordered" evidence="1">
    <location>
        <begin position="20"/>
        <end position="67"/>
    </location>
</feature>
<dbReference type="Proteomes" id="UP000321046">
    <property type="component" value="Unassembled WGS sequence"/>
</dbReference>
<dbReference type="OrthoDB" id="9787933at2"/>
<keyword evidence="4" id="KW-0378">Hydrolase</keyword>